<proteinExistence type="predicted"/>
<accession>A0A073IUT0</accession>
<gene>
    <name evidence="1" type="ORF">DSW25_11740</name>
</gene>
<dbReference type="OrthoDB" id="7724038at2"/>
<dbReference type="RefSeq" id="WP_025058687.1">
    <property type="nucleotide sequence ID" value="NZ_JAMC01000004.1"/>
</dbReference>
<evidence type="ECO:0000313" key="1">
    <source>
        <dbReference type="EMBL" id="KEJ89142.1"/>
    </source>
</evidence>
<dbReference type="STRING" id="1300350.Z948_1260"/>
<comment type="caution">
    <text evidence="1">The sequence shown here is derived from an EMBL/GenBank/DDBJ whole genome shotgun (WGS) entry which is preliminary data.</text>
</comment>
<evidence type="ECO:0000313" key="2">
    <source>
        <dbReference type="Proteomes" id="UP000027734"/>
    </source>
</evidence>
<keyword evidence="2" id="KW-1185">Reference proteome</keyword>
<evidence type="ECO:0008006" key="3">
    <source>
        <dbReference type="Google" id="ProtNLM"/>
    </source>
</evidence>
<reference evidence="1 2" key="1">
    <citation type="submission" date="2014-01" db="EMBL/GenBank/DDBJ databases">
        <title>Sulfitobacter donghicola JCM 14565 Genome Sequencing.</title>
        <authorList>
            <person name="Lai Q."/>
            <person name="Hong Z."/>
        </authorList>
    </citation>
    <scope>NUCLEOTIDE SEQUENCE [LARGE SCALE GENOMIC DNA]</scope>
    <source>
        <strain evidence="1 2">JCM 14565</strain>
    </source>
</reference>
<protein>
    <recommendedName>
        <fullName evidence="3">TnsA endonuclease N-terminal domain-containing protein</fullName>
    </recommendedName>
</protein>
<organism evidence="1 2">
    <name type="scientific">Sulfitobacter donghicola DSW-25 = KCTC 12864 = JCM 14565</name>
    <dbReference type="NCBI Taxonomy" id="1300350"/>
    <lineage>
        <taxon>Bacteria</taxon>
        <taxon>Pseudomonadati</taxon>
        <taxon>Pseudomonadota</taxon>
        <taxon>Alphaproteobacteria</taxon>
        <taxon>Rhodobacterales</taxon>
        <taxon>Roseobacteraceae</taxon>
        <taxon>Sulfitobacter</taxon>
    </lineage>
</organism>
<dbReference type="eggNOG" id="ENOG5032RBI">
    <property type="taxonomic scope" value="Bacteria"/>
</dbReference>
<sequence>MSIDDIEDYETLYGIKKRPRQSVIEPREIYGVSPSRAVRNPIGTSASSQKTTFVYRVPATGFRDEVGLTDSLGETSVSDEILISPETYDLEFQALEFPYQYPAGTSRTHTIDMRLTTISGKRILIFVRYEKSLKDKITWEEIEAIKAAYPRSEADDFFVMNADDYTRARRDNLRRMHRLVVFQPDPLADEMVFETVQSLRTLWLMKDLWRVMSLSKARIFQACNRLIARGRLGANMDAVICHHSRVWKV</sequence>
<name>A0A073IUT0_9RHOB</name>
<dbReference type="AlphaFoldDB" id="A0A073IUT0"/>
<dbReference type="EMBL" id="JAMC01000004">
    <property type="protein sequence ID" value="KEJ89142.1"/>
    <property type="molecule type" value="Genomic_DNA"/>
</dbReference>
<dbReference type="Proteomes" id="UP000027734">
    <property type="component" value="Unassembled WGS sequence"/>
</dbReference>